<evidence type="ECO:0000313" key="4">
    <source>
        <dbReference type="Proteomes" id="UP000230759"/>
    </source>
</evidence>
<feature type="domain" description="DDH" evidence="1">
    <location>
        <begin position="18"/>
        <end position="163"/>
    </location>
</feature>
<gene>
    <name evidence="3" type="ORF">COX04_00125</name>
</gene>
<dbReference type="GO" id="GO:0003676">
    <property type="term" value="F:nucleic acid binding"/>
    <property type="evidence" value="ECO:0007669"/>
    <property type="project" value="InterPro"/>
</dbReference>
<name>A0A2H0BJW6_9BACT</name>
<evidence type="ECO:0000313" key="3">
    <source>
        <dbReference type="EMBL" id="PIP57320.1"/>
    </source>
</evidence>
<protein>
    <recommendedName>
        <fullName evidence="5">DHH family phosphoesterase</fullName>
    </recommendedName>
</protein>
<dbReference type="AlphaFoldDB" id="A0A2H0BJW6"/>
<dbReference type="Gene3D" id="3.90.1640.10">
    <property type="entry name" value="inorganic pyrophosphatase (n-terminal core)"/>
    <property type="match status" value="1"/>
</dbReference>
<proteinExistence type="predicted"/>
<dbReference type="PANTHER" id="PTHR47618">
    <property type="entry name" value="BIFUNCTIONAL OLIGORIBONUCLEASE AND PAP PHOSPHATASE NRNA"/>
    <property type="match status" value="1"/>
</dbReference>
<dbReference type="Pfam" id="PF01368">
    <property type="entry name" value="DHH"/>
    <property type="match status" value="1"/>
</dbReference>
<evidence type="ECO:0000259" key="2">
    <source>
        <dbReference type="Pfam" id="PF02272"/>
    </source>
</evidence>
<sequence>MNYEQSAKILEEIKKANKILINCHYKPDPDGIGSALALALEFKKIGNFEITLICPSFPPKALNFLEGFKEIKTVEYHNFDFSGYDLWVISDAANWWQVSGISDFEPPEICTLNIDHHETNEINLPDAIIQKGLSSTCELLYGLFEDWRLGIDKKIAEALLAGIIGDTGVFRYTNVTSKTLEIARKLMETGADKNMITFRTYESIPFDEMKFWGKVLDTMQKDDSGNFVWTAINLADYESYGRPADAKSSAASNFAGVVDNTDFGVIMVEEKRNFLTISFRSRGGFDVAKIAQELGGGGHKEAAGARILGMSFTEAVNKVLEICRKYAK</sequence>
<dbReference type="Gene3D" id="3.10.310.30">
    <property type="match status" value="1"/>
</dbReference>
<dbReference type="InterPro" id="IPR003156">
    <property type="entry name" value="DHHA1_dom"/>
</dbReference>
<dbReference type="Proteomes" id="UP000230759">
    <property type="component" value="Unassembled WGS sequence"/>
</dbReference>
<dbReference type="PANTHER" id="PTHR47618:SF1">
    <property type="entry name" value="BIFUNCTIONAL OLIGORIBONUCLEASE AND PAP PHOSPHATASE NRNA"/>
    <property type="match status" value="1"/>
</dbReference>
<feature type="domain" description="DHHA1" evidence="2">
    <location>
        <begin position="250"/>
        <end position="323"/>
    </location>
</feature>
<organism evidence="3 4">
    <name type="scientific">Candidatus Woesebacteria bacterium CG22_combo_CG10-13_8_21_14_all_45_10</name>
    <dbReference type="NCBI Taxonomy" id="1975060"/>
    <lineage>
        <taxon>Bacteria</taxon>
        <taxon>Candidatus Woeseibacteriota</taxon>
    </lineage>
</organism>
<dbReference type="EMBL" id="PCSV01000005">
    <property type="protein sequence ID" value="PIP57320.1"/>
    <property type="molecule type" value="Genomic_DNA"/>
</dbReference>
<comment type="caution">
    <text evidence="3">The sequence shown here is derived from an EMBL/GenBank/DDBJ whole genome shotgun (WGS) entry which is preliminary data.</text>
</comment>
<dbReference type="InterPro" id="IPR001667">
    <property type="entry name" value="DDH_dom"/>
</dbReference>
<accession>A0A2H0BJW6</accession>
<dbReference type="InterPro" id="IPR038763">
    <property type="entry name" value="DHH_sf"/>
</dbReference>
<dbReference type="InterPro" id="IPR051319">
    <property type="entry name" value="Oligoribo/pAp-PDE_c-di-AMP_PDE"/>
</dbReference>
<reference evidence="3 4" key="1">
    <citation type="submission" date="2017-09" db="EMBL/GenBank/DDBJ databases">
        <title>Depth-based differentiation of microbial function through sediment-hosted aquifers and enrichment of novel symbionts in the deep terrestrial subsurface.</title>
        <authorList>
            <person name="Probst A.J."/>
            <person name="Ladd B."/>
            <person name="Jarett J.K."/>
            <person name="Geller-Mcgrath D.E."/>
            <person name="Sieber C.M."/>
            <person name="Emerson J.B."/>
            <person name="Anantharaman K."/>
            <person name="Thomas B.C."/>
            <person name="Malmstrom R."/>
            <person name="Stieglmeier M."/>
            <person name="Klingl A."/>
            <person name="Woyke T."/>
            <person name="Ryan C.M."/>
            <person name="Banfield J.F."/>
        </authorList>
    </citation>
    <scope>NUCLEOTIDE SEQUENCE [LARGE SCALE GENOMIC DNA]</scope>
    <source>
        <strain evidence="3">CG22_combo_CG10-13_8_21_14_all_45_10</strain>
    </source>
</reference>
<dbReference type="SUPFAM" id="SSF64182">
    <property type="entry name" value="DHH phosphoesterases"/>
    <property type="match status" value="1"/>
</dbReference>
<evidence type="ECO:0008006" key="5">
    <source>
        <dbReference type="Google" id="ProtNLM"/>
    </source>
</evidence>
<evidence type="ECO:0000259" key="1">
    <source>
        <dbReference type="Pfam" id="PF01368"/>
    </source>
</evidence>
<dbReference type="Pfam" id="PF02272">
    <property type="entry name" value="DHHA1"/>
    <property type="match status" value="1"/>
</dbReference>